<feature type="region of interest" description="Disordered" evidence="1">
    <location>
        <begin position="37"/>
        <end position="73"/>
    </location>
</feature>
<evidence type="ECO:0000256" key="2">
    <source>
        <dbReference type="SAM" id="SignalP"/>
    </source>
</evidence>
<gene>
    <name evidence="4" type="ORF">EWV91_14220</name>
</gene>
<reference evidence="4 5" key="1">
    <citation type="submission" date="2019-01" db="EMBL/GenBank/DDBJ databases">
        <title>Coherence of Microcystis species and biogeography revealed through population genomics.</title>
        <authorList>
            <person name="Perez-Carrascal O.M."/>
            <person name="Terrat Y."/>
            <person name="Giani A."/>
            <person name="Fortin N."/>
            <person name="Tromas N."/>
            <person name="Shapiro B.J."/>
        </authorList>
    </citation>
    <scope>NUCLEOTIDE SEQUENCE [LARGE SCALE GENOMIC DNA]</scope>
    <source>
        <strain evidence="4">Ma_QC_Ca_00000000_S207</strain>
    </source>
</reference>
<protein>
    <submittedName>
        <fullName evidence="4">PEP-CTERM sorting domain-containing protein</fullName>
    </submittedName>
</protein>
<keyword evidence="2" id="KW-0732">Signal</keyword>
<evidence type="ECO:0000256" key="1">
    <source>
        <dbReference type="SAM" id="MobiDB-lite"/>
    </source>
</evidence>
<dbReference type="EMBL" id="SFBF01000268">
    <property type="protein sequence ID" value="TRU45699.1"/>
    <property type="molecule type" value="Genomic_DNA"/>
</dbReference>
<dbReference type="InterPro" id="IPR013424">
    <property type="entry name" value="Ice-binding_C"/>
</dbReference>
<evidence type="ECO:0000313" key="5">
    <source>
        <dbReference type="Proteomes" id="UP000320293"/>
    </source>
</evidence>
<comment type="caution">
    <text evidence="4">The sequence shown here is derived from an EMBL/GenBank/DDBJ whole genome shotgun (WGS) entry which is preliminary data.</text>
</comment>
<dbReference type="NCBIfam" id="TIGR02595">
    <property type="entry name" value="PEP_CTERM"/>
    <property type="match status" value="1"/>
</dbReference>
<feature type="signal peptide" evidence="2">
    <location>
        <begin position="1"/>
        <end position="26"/>
    </location>
</feature>
<feature type="domain" description="Ice-binding protein C-terminal" evidence="3">
    <location>
        <begin position="357"/>
        <end position="377"/>
    </location>
</feature>
<sequence>MKITHKLLLSSCLLLGVTVAPSQVLAGPFNSPGPFVNPVVDGVPSPPQVPGKEYSEDPDRNGNPSHTANPGQVIAWDGTGGTTNTTNFVGPGVWNPTSGIAAPDPFQVDALANRKDFLFYEVIEDQVPLVFSTGLPGGPRTAFDNYIFYERPNHKVLLPFPYKEIGVWATPAQINQVAPNNVEGLELWAPVQDPTVPLEDRVNSVLLQGPEIPVDDANRYSLFGDPLGCSVFKSNGDCLFLKANIAGAITPLFPGLAITSAKIDLDGLMTWENDILFSLKPIDGDNDGIITDNDPSKDLDGGEIFVWRSTESSAKFLIHGGHVWNTVFNVKDTVENWTGLRPGTENIDALEAVATVATPEPSSFLSLLALGTLGAASTLKRKLKSSKSDEN</sequence>
<feature type="chain" id="PRO_5022221132" evidence="2">
    <location>
        <begin position="27"/>
        <end position="391"/>
    </location>
</feature>
<dbReference type="Proteomes" id="UP000320293">
    <property type="component" value="Unassembled WGS sequence"/>
</dbReference>
<name>A0A552FG69_MICAE</name>
<organism evidence="4 5">
    <name type="scientific">Microcystis aeruginosa Ma_QC_Ca_00000000_S207</name>
    <dbReference type="NCBI Taxonomy" id="2486251"/>
    <lineage>
        <taxon>Bacteria</taxon>
        <taxon>Bacillati</taxon>
        <taxon>Cyanobacteriota</taxon>
        <taxon>Cyanophyceae</taxon>
        <taxon>Oscillatoriophycideae</taxon>
        <taxon>Chroococcales</taxon>
        <taxon>Microcystaceae</taxon>
        <taxon>Microcystis</taxon>
    </lineage>
</organism>
<dbReference type="Pfam" id="PF07589">
    <property type="entry name" value="PEP-CTERM"/>
    <property type="match status" value="1"/>
</dbReference>
<dbReference type="AlphaFoldDB" id="A0A552FG69"/>
<accession>A0A552FG69</accession>
<proteinExistence type="predicted"/>
<evidence type="ECO:0000259" key="3">
    <source>
        <dbReference type="Pfam" id="PF07589"/>
    </source>
</evidence>
<evidence type="ECO:0000313" key="4">
    <source>
        <dbReference type="EMBL" id="TRU45699.1"/>
    </source>
</evidence>